<dbReference type="RefSeq" id="WP_225267152.1">
    <property type="nucleotide sequence ID" value="NZ_CP084058.1"/>
</dbReference>
<evidence type="ECO:0000256" key="1">
    <source>
        <dbReference type="SAM" id="MobiDB-lite"/>
    </source>
</evidence>
<dbReference type="EMBL" id="LT559120">
    <property type="protein sequence ID" value="SAP16279.1"/>
    <property type="molecule type" value="Genomic_DNA"/>
</dbReference>
<reference evidence="2" key="1">
    <citation type="submission" date="2016-04" db="EMBL/GenBank/DDBJ databases">
        <authorList>
            <person name="Evans L.H."/>
            <person name="Alamgir A."/>
            <person name="Owens N."/>
            <person name="Weber N.D."/>
            <person name="Virtaneva K."/>
            <person name="Barbian K."/>
            <person name="Babar A."/>
            <person name="Rosenke K."/>
        </authorList>
    </citation>
    <scope>NUCLEOTIDE SEQUENCE</scope>
    <source>
        <strain evidence="2">Nono1</strain>
    </source>
</reference>
<keyword evidence="2" id="KW-0547">Nucleotide-binding</keyword>
<accession>A0A1M4BKW9</accession>
<name>A0A1M4BKW9_9ACTN</name>
<dbReference type="GO" id="GO:0004386">
    <property type="term" value="F:helicase activity"/>
    <property type="evidence" value="ECO:0007669"/>
    <property type="project" value="UniProtKB-KW"/>
</dbReference>
<feature type="region of interest" description="Disordered" evidence="1">
    <location>
        <begin position="833"/>
        <end position="854"/>
    </location>
</feature>
<evidence type="ECO:0000313" key="2">
    <source>
        <dbReference type="EMBL" id="SAP16279.1"/>
    </source>
</evidence>
<feature type="region of interest" description="Disordered" evidence="1">
    <location>
        <begin position="399"/>
        <end position="449"/>
    </location>
</feature>
<proteinExistence type="predicted"/>
<sequence length="884" mass="95943">MTSEQEPPPAADLDEARRWLATLHGDAPGLINIVATDAWSGRTFGTDAAGLDAATAYIARLDRQRRAGIYVRATTLKEAPAEGRGLADLSLSFPGFWADIDIAGPGHKHELCAPDCRKAHRSHVTLPLPPTPEDGQLILEAAGLPEPTMWIQSGGGWYPWHLLDQPVTITPDNLEDLGTLSARWQIVLEAGAHYLGYHYGRGVGDLARVLRVPGTVNRKAGLARRCTIVEASGVTYSLDELATLLYSIDLPDPEPAAYTVPPARPRATSYRPGTVGPYDALGEVCEWSDLFEPNNCRYVRSERDGAELWKYTGSSPESEYSIRAFPHVCVNHSETTPLPVGAGHHLTHGKTFAWWHHGGNHSAAAKDLILAAAGHPDASPAAAGLRPAILEHIRQRCSVTPWTPKQPPPVDDTPWPDAPADIDYLAPSPPTEPQNGAEAGGDDDWDSIPRHRRGLLPKDFWEARPVFRLIRQAAHARARSGDVVLGGLLARLSSLLPPELRADTGVGSPASMNMFVILLGASGSGKSSAAWIPRRLLPAPSRVDFLDELPLGSGEGIAEAYMGERVVDTDEMFQSGPKKGTPKTAIVRAQVRGNALFYADEGESLTKQLFGRNGTTIGESLRRAWTGGTIGQYNGSKVNTRVVEGGTYSLGLVVGFQPETALPLLEDAAAGTPQRFLWCSSIDPSIPDDVIDEPEPLDLALMRRGFGVEPKVTFAAPLLRQIRLEDRARATGELQLPPLDSHKPLMLVKLSTLLAILDDRLDVTVEDWQLAEQLWATSCELRDALIEYGARHAAEEYEKRTQAHVDRELRAHVAKASTDTAVERVARRIGKRVHEAEGMSRGDAKRAAASRDRERVGAAIDYAEARGWVSVEGDRLVPGDSMPS</sequence>
<keyword evidence="2" id="KW-0378">Hydrolase</keyword>
<dbReference type="AlphaFoldDB" id="A0A1M4BKW9"/>
<gene>
    <name evidence="2" type="ORF">BN4615_P10942</name>
</gene>
<protein>
    <submittedName>
        <fullName evidence="2">Putative DNA primase/helicase</fullName>
    </submittedName>
</protein>
<keyword evidence="2" id="KW-0347">Helicase</keyword>
<organism evidence="2">
    <name type="scientific">Nonomuraea gerenzanensis</name>
    <dbReference type="NCBI Taxonomy" id="93944"/>
    <lineage>
        <taxon>Bacteria</taxon>
        <taxon>Bacillati</taxon>
        <taxon>Actinomycetota</taxon>
        <taxon>Actinomycetes</taxon>
        <taxon>Streptosporangiales</taxon>
        <taxon>Streptosporangiaceae</taxon>
        <taxon>Nonomuraea</taxon>
    </lineage>
</organism>
<keyword evidence="2" id="KW-0067">ATP-binding</keyword>